<protein>
    <submittedName>
        <fullName evidence="1">Dodecin domain-containing protein</fullName>
    </submittedName>
</protein>
<dbReference type="Proteomes" id="UP000886124">
    <property type="component" value="Unassembled WGS sequence"/>
</dbReference>
<evidence type="ECO:0000313" key="1">
    <source>
        <dbReference type="EMBL" id="HHJ52415.1"/>
    </source>
</evidence>
<reference evidence="1" key="1">
    <citation type="journal article" date="2020" name="mSystems">
        <title>Genome- and Community-Level Interaction Insights into Carbon Utilization and Element Cycling Functions of Hydrothermarchaeota in Hydrothermal Sediment.</title>
        <authorList>
            <person name="Zhou Z."/>
            <person name="Liu Y."/>
            <person name="Xu W."/>
            <person name="Pan J."/>
            <person name="Luo Z.H."/>
            <person name="Li M."/>
        </authorList>
    </citation>
    <scope>NUCLEOTIDE SEQUENCE [LARGE SCALE GENOMIC DNA]</scope>
    <source>
        <strain evidence="1">HyVt-527</strain>
    </source>
</reference>
<comment type="caution">
    <text evidence="1">The sequence shown here is derived from an EMBL/GenBank/DDBJ whole genome shotgun (WGS) entry which is preliminary data.</text>
</comment>
<dbReference type="InterPro" id="IPR025543">
    <property type="entry name" value="Dodecin-like"/>
</dbReference>
<gene>
    <name evidence="1" type="ORF">ENJ89_04405</name>
</gene>
<proteinExistence type="predicted"/>
<dbReference type="Gene3D" id="3.30.1660.10">
    <property type="entry name" value="Flavin-binding protein dodecin"/>
    <property type="match status" value="1"/>
</dbReference>
<dbReference type="SUPFAM" id="SSF89807">
    <property type="entry name" value="Dodecin-like"/>
    <property type="match status" value="1"/>
</dbReference>
<dbReference type="EMBL" id="DROD01000299">
    <property type="protein sequence ID" value="HHJ52415.1"/>
    <property type="molecule type" value="Genomic_DNA"/>
</dbReference>
<sequence>MSVYKVIEIIGTSEVSWEDAAKKAVEKASQSLEDLRIAEVVSQDVKIEDGKVVAFRTKLSLSFKFREA</sequence>
<organism evidence="1">
    <name type="scientific">Caldithrix abyssi</name>
    <dbReference type="NCBI Taxonomy" id="187145"/>
    <lineage>
        <taxon>Bacteria</taxon>
        <taxon>Pseudomonadati</taxon>
        <taxon>Calditrichota</taxon>
        <taxon>Calditrichia</taxon>
        <taxon>Calditrichales</taxon>
        <taxon>Calditrichaceae</taxon>
        <taxon>Caldithrix</taxon>
    </lineage>
</organism>
<dbReference type="PANTHER" id="PTHR39324">
    <property type="entry name" value="CALCIUM DODECIN"/>
    <property type="match status" value="1"/>
</dbReference>
<accession>A0A7V5PPJ7</accession>
<dbReference type="AlphaFoldDB" id="A0A7V5PPJ7"/>
<name>A0A7V5PPJ7_CALAY</name>
<dbReference type="InterPro" id="IPR036694">
    <property type="entry name" value="Dodecin-like_sf"/>
</dbReference>
<dbReference type="PANTHER" id="PTHR39324:SF1">
    <property type="entry name" value="CALCIUM DODECIN"/>
    <property type="match status" value="1"/>
</dbReference>
<dbReference type="InterPro" id="IPR009923">
    <property type="entry name" value="Dodecin"/>
</dbReference>
<dbReference type="Pfam" id="PF07311">
    <property type="entry name" value="Dodecin"/>
    <property type="match status" value="1"/>
</dbReference>